<gene>
    <name evidence="2" type="ORF">CKO31_24020</name>
</gene>
<keyword evidence="3" id="KW-1185">Reference proteome</keyword>
<evidence type="ECO:0000313" key="2">
    <source>
        <dbReference type="EMBL" id="MBK1633752.1"/>
    </source>
</evidence>
<comment type="caution">
    <text evidence="2">The sequence shown here is derived from an EMBL/GenBank/DDBJ whole genome shotgun (WGS) entry which is preliminary data.</text>
</comment>
<dbReference type="InterPro" id="IPR029058">
    <property type="entry name" value="AB_hydrolase_fold"/>
</dbReference>
<evidence type="ECO:0000313" key="3">
    <source>
        <dbReference type="Proteomes" id="UP000748752"/>
    </source>
</evidence>
<organism evidence="2 3">
    <name type="scientific">Thiohalocapsa halophila</name>
    <dbReference type="NCBI Taxonomy" id="69359"/>
    <lineage>
        <taxon>Bacteria</taxon>
        <taxon>Pseudomonadati</taxon>
        <taxon>Pseudomonadota</taxon>
        <taxon>Gammaproteobacteria</taxon>
        <taxon>Chromatiales</taxon>
        <taxon>Chromatiaceae</taxon>
        <taxon>Thiohalocapsa</taxon>
    </lineage>
</organism>
<reference evidence="2 3" key="1">
    <citation type="journal article" date="2020" name="Microorganisms">
        <title>Osmotic Adaptation and Compatible Solute Biosynthesis of Phototrophic Bacteria as Revealed from Genome Analyses.</title>
        <authorList>
            <person name="Imhoff J.F."/>
            <person name="Rahn T."/>
            <person name="Kunzel S."/>
            <person name="Keller A."/>
            <person name="Neulinger S.C."/>
        </authorList>
    </citation>
    <scope>NUCLEOTIDE SEQUENCE [LARGE SCALE GENOMIC DNA]</scope>
    <source>
        <strain evidence="2 3">DSM 6210</strain>
    </source>
</reference>
<dbReference type="Gene3D" id="3.40.50.1820">
    <property type="entry name" value="alpha/beta hydrolase"/>
    <property type="match status" value="1"/>
</dbReference>
<accession>A0ABS1CP82</accession>
<protein>
    <recommendedName>
        <fullName evidence="4">Alpha/beta hydrolase</fullName>
    </recommendedName>
</protein>
<feature type="compositionally biased region" description="Low complexity" evidence="1">
    <location>
        <begin position="43"/>
        <end position="53"/>
    </location>
</feature>
<name>A0ABS1CP82_9GAMM</name>
<feature type="region of interest" description="Disordered" evidence="1">
    <location>
        <begin position="1"/>
        <end position="54"/>
    </location>
</feature>
<dbReference type="EMBL" id="NRRV01000114">
    <property type="protein sequence ID" value="MBK1633752.1"/>
    <property type="molecule type" value="Genomic_DNA"/>
</dbReference>
<evidence type="ECO:0000256" key="1">
    <source>
        <dbReference type="SAM" id="MobiDB-lite"/>
    </source>
</evidence>
<proteinExistence type="predicted"/>
<sequence length="275" mass="30208">MAGRFRRQSHADSRRRPIRHHSLRLPGLGRVTISHRPPPTAPTPAADQGPAAALRNPRDRTHWIIFSPGALTRAKDYPELLGALTAAGAAVLTLDYDWPKLFAGDAAELAKPMRAARRLERGGLPARGLAEHGLPAPLPRRRGRKAPPLRILGYSLGGWMLSAGFAEHRHGQPLELDLLGASNLREPWQPPSRRRQRVRLLAGTEDGVIDPKALEQLAASFATDVEWLDGVSHFGLLADAVGAANFRARDRTTRLTRRQCAERIARQLLHAPEPA</sequence>
<dbReference type="Proteomes" id="UP000748752">
    <property type="component" value="Unassembled WGS sequence"/>
</dbReference>
<dbReference type="RefSeq" id="WP_200243000.1">
    <property type="nucleotide sequence ID" value="NZ_NRRV01000114.1"/>
</dbReference>
<dbReference type="SUPFAM" id="SSF53474">
    <property type="entry name" value="alpha/beta-Hydrolases"/>
    <property type="match status" value="1"/>
</dbReference>
<evidence type="ECO:0008006" key="4">
    <source>
        <dbReference type="Google" id="ProtNLM"/>
    </source>
</evidence>